<dbReference type="GO" id="GO:0006351">
    <property type="term" value="P:DNA-templated transcription"/>
    <property type="evidence" value="ECO:0007669"/>
    <property type="project" value="TreeGrafter"/>
</dbReference>
<protein>
    <submittedName>
        <fullName evidence="6">DNA-binding transcriptional LysR family regulator</fullName>
    </submittedName>
    <submittedName>
        <fullName evidence="7">LysR family transcriptional regulator</fullName>
    </submittedName>
</protein>
<dbReference type="EMBL" id="JACHXV010000037">
    <property type="protein sequence ID" value="MBB3175492.1"/>
    <property type="molecule type" value="Genomic_DNA"/>
</dbReference>
<evidence type="ECO:0000313" key="8">
    <source>
        <dbReference type="Proteomes" id="UP000557688"/>
    </source>
</evidence>
<keyword evidence="2" id="KW-0805">Transcription regulation</keyword>
<dbReference type="GO" id="GO:0043565">
    <property type="term" value="F:sequence-specific DNA binding"/>
    <property type="evidence" value="ECO:0007669"/>
    <property type="project" value="TreeGrafter"/>
</dbReference>
<evidence type="ECO:0000256" key="4">
    <source>
        <dbReference type="ARBA" id="ARBA00023163"/>
    </source>
</evidence>
<organism evidence="6 8">
    <name type="scientific">Endobacter medicaginis</name>
    <dbReference type="NCBI Taxonomy" id="1181271"/>
    <lineage>
        <taxon>Bacteria</taxon>
        <taxon>Pseudomonadati</taxon>
        <taxon>Pseudomonadota</taxon>
        <taxon>Alphaproteobacteria</taxon>
        <taxon>Acetobacterales</taxon>
        <taxon>Acetobacteraceae</taxon>
        <taxon>Endobacter</taxon>
    </lineage>
</organism>
<dbReference type="Proteomes" id="UP000557688">
    <property type="component" value="Unassembled WGS sequence"/>
</dbReference>
<keyword evidence="3 6" id="KW-0238">DNA-binding</keyword>
<dbReference type="FunFam" id="1.10.10.10:FF:000001">
    <property type="entry name" value="LysR family transcriptional regulator"/>
    <property type="match status" value="1"/>
</dbReference>
<dbReference type="PROSITE" id="PS50931">
    <property type="entry name" value="HTH_LYSR"/>
    <property type="match status" value="1"/>
</dbReference>
<dbReference type="RefSeq" id="WP_176621743.1">
    <property type="nucleotide sequence ID" value="NZ_JABXXQ010000009.1"/>
</dbReference>
<evidence type="ECO:0000256" key="1">
    <source>
        <dbReference type="ARBA" id="ARBA00009437"/>
    </source>
</evidence>
<name>A0A839V7G8_9PROT</name>
<evidence type="ECO:0000259" key="5">
    <source>
        <dbReference type="PROSITE" id="PS50931"/>
    </source>
</evidence>
<dbReference type="PANTHER" id="PTHR30537">
    <property type="entry name" value="HTH-TYPE TRANSCRIPTIONAL REGULATOR"/>
    <property type="match status" value="1"/>
</dbReference>
<dbReference type="PANTHER" id="PTHR30537:SF21">
    <property type="entry name" value="HTH-TYPE TRANSCRIPTIONAL REGULATOR SINR-RELATED"/>
    <property type="match status" value="1"/>
</dbReference>
<dbReference type="AlphaFoldDB" id="A0A839V7G8"/>
<comment type="caution">
    <text evidence="6">The sequence shown here is derived from an EMBL/GenBank/DDBJ whole genome shotgun (WGS) entry which is preliminary data.</text>
</comment>
<evidence type="ECO:0000313" key="9">
    <source>
        <dbReference type="Proteomes" id="UP000565205"/>
    </source>
</evidence>
<proteinExistence type="inferred from homology"/>
<comment type="similarity">
    <text evidence="1">Belongs to the LysR transcriptional regulatory family.</text>
</comment>
<dbReference type="InterPro" id="IPR058163">
    <property type="entry name" value="LysR-type_TF_proteobact-type"/>
</dbReference>
<evidence type="ECO:0000256" key="3">
    <source>
        <dbReference type="ARBA" id="ARBA00023125"/>
    </source>
</evidence>
<dbReference type="CDD" id="cd08422">
    <property type="entry name" value="PBP2_CrgA_like"/>
    <property type="match status" value="1"/>
</dbReference>
<feature type="domain" description="HTH lysR-type" evidence="5">
    <location>
        <begin position="1"/>
        <end position="60"/>
    </location>
</feature>
<reference evidence="7 9" key="1">
    <citation type="submission" date="2020-06" db="EMBL/GenBank/DDBJ databases">
        <title>Description of novel acetic acid bacteria.</title>
        <authorList>
            <person name="Sombolestani A."/>
        </authorList>
    </citation>
    <scope>NUCLEOTIDE SEQUENCE [LARGE SCALE GENOMIC DNA]</scope>
    <source>
        <strain evidence="7 9">LMG 26838</strain>
    </source>
</reference>
<dbReference type="Pfam" id="PF03466">
    <property type="entry name" value="LysR_substrate"/>
    <property type="match status" value="1"/>
</dbReference>
<dbReference type="SUPFAM" id="SSF53850">
    <property type="entry name" value="Periplasmic binding protein-like II"/>
    <property type="match status" value="1"/>
</dbReference>
<dbReference type="Gene3D" id="1.10.10.10">
    <property type="entry name" value="Winged helix-like DNA-binding domain superfamily/Winged helix DNA-binding domain"/>
    <property type="match status" value="1"/>
</dbReference>
<evidence type="ECO:0000313" key="6">
    <source>
        <dbReference type="EMBL" id="MBB3175492.1"/>
    </source>
</evidence>
<accession>A0A839V7G8</accession>
<dbReference type="InterPro" id="IPR005119">
    <property type="entry name" value="LysR_subst-bd"/>
</dbReference>
<evidence type="ECO:0000313" key="7">
    <source>
        <dbReference type="EMBL" id="NVN29010.1"/>
    </source>
</evidence>
<sequence>MVRNLDDLAVFVRVAECGGFSAAARAMDLAPTTVSKQIARLERQLGATLFERNTRRLKITEEGRAVAERARAALALLGEAAEIARAGSGELTGTIRVTAPVPFGSRYVAAATAAFRKQHPKVGFELHLTDRIVDLYAGDIDVAIRVAKLADSRLIARRLADNRRILVAAPDYLEQHGAPVEPRDLAAHTCLLFSYPGLGRNSWALHRGRETEEVAVSSDLATDSGDTLRTWCIAGLGISLRELWDVADELRAGRLVHILPGWEEEANSISFVWPKREPVPKRISAFSDFLAQLWRNPPWEA</sequence>
<dbReference type="Pfam" id="PF00126">
    <property type="entry name" value="HTH_1"/>
    <property type="match status" value="1"/>
</dbReference>
<gene>
    <name evidence="6" type="ORF">FHR90_003348</name>
    <name evidence="7" type="ORF">HUK83_01425</name>
</gene>
<dbReference type="GO" id="GO:0003700">
    <property type="term" value="F:DNA-binding transcription factor activity"/>
    <property type="evidence" value="ECO:0007669"/>
    <property type="project" value="InterPro"/>
</dbReference>
<reference evidence="6 8" key="2">
    <citation type="submission" date="2020-08" db="EMBL/GenBank/DDBJ databases">
        <title>Genomic Encyclopedia of Type Strains, Phase III (KMG-III): the genomes of soil and plant-associated and newly described type strains.</title>
        <authorList>
            <person name="Whitman W."/>
        </authorList>
    </citation>
    <scope>NUCLEOTIDE SEQUENCE [LARGE SCALE GENOMIC DNA]</scope>
    <source>
        <strain evidence="6 8">CECT 8088</strain>
    </source>
</reference>
<keyword evidence="8" id="KW-1185">Reference proteome</keyword>
<dbReference type="InterPro" id="IPR036390">
    <property type="entry name" value="WH_DNA-bd_sf"/>
</dbReference>
<dbReference type="InterPro" id="IPR036388">
    <property type="entry name" value="WH-like_DNA-bd_sf"/>
</dbReference>
<dbReference type="FunFam" id="3.40.190.290:FF:000001">
    <property type="entry name" value="Transcriptional regulator, LysR family"/>
    <property type="match status" value="1"/>
</dbReference>
<dbReference type="PRINTS" id="PR00039">
    <property type="entry name" value="HTHLYSR"/>
</dbReference>
<dbReference type="InterPro" id="IPR000847">
    <property type="entry name" value="LysR_HTH_N"/>
</dbReference>
<dbReference type="SUPFAM" id="SSF46785">
    <property type="entry name" value="Winged helix' DNA-binding domain"/>
    <property type="match status" value="1"/>
</dbReference>
<dbReference type="Gene3D" id="3.40.190.290">
    <property type="match status" value="1"/>
</dbReference>
<dbReference type="Proteomes" id="UP000565205">
    <property type="component" value="Unassembled WGS sequence"/>
</dbReference>
<dbReference type="EMBL" id="JABXXQ010000009">
    <property type="protein sequence ID" value="NVN29010.1"/>
    <property type="molecule type" value="Genomic_DNA"/>
</dbReference>
<evidence type="ECO:0000256" key="2">
    <source>
        <dbReference type="ARBA" id="ARBA00023015"/>
    </source>
</evidence>
<keyword evidence="4" id="KW-0804">Transcription</keyword>